<proteinExistence type="predicted"/>
<dbReference type="PANTHER" id="PTHR42736">
    <property type="entry name" value="PROTEIN-GLUTAMINE GAMMA-GLUTAMYLTRANSFERASE"/>
    <property type="match status" value="1"/>
</dbReference>
<feature type="compositionally biased region" description="Low complexity" evidence="1">
    <location>
        <begin position="702"/>
        <end position="718"/>
    </location>
</feature>
<dbReference type="SMART" id="SM00460">
    <property type="entry name" value="TGc"/>
    <property type="match status" value="1"/>
</dbReference>
<keyword evidence="2" id="KW-0812">Transmembrane</keyword>
<sequence length="880" mass="99910">MRAKKVKSFDGISIRGKEIVMGKGNSKFSLFHSIIQIVLIDAVLFSIIFGFATGLKLPVDRIPLLGAIIFFGLICWGIFRYFKAGVVIFLPILATYIYAGYKLFKELENGFWQIENYFIILMNKYYGTHAYTFLVDDYTPAKVITLLLIFAALPLAMVLSLIILNKASHFLYYPITLPFVIFPFVVGHIPSTASFATYIAATFGIFVLGNRVKVTGARTKEEKAAMREQNKEIDVNHYYVNIMGSFLLFCGVLLLFGMISIFLTEPTYNHKMNVPKVKKQLQVKIENFDIKDIADHFGFLNNGKIVIFHYYTASGGLNEGKLGGVGKLAYDNKTDIIIDALENSPTIYLKGFIGSTYSRNAWTGLSDEGLGEYERYKDLWKSIDMEAGDQTGGLVKLLANIDKNININRFHEDVMDIQNIGANDKYIYVPYYSSLMDNMNMIVENSAYVKSKVKSKNYSLSFYADLLNKNLLTEEFEKEFIEYKQNLMYKAADPNLGEKLSERLDEYSEVENEYRNFIQRFYTQVPDAGLYQLKADMTGKYAEMIKKYGEEKALGALTIYIRSYVQKNTVYSLSPGTLPNGKDFVEYFLYEKKQGFCTHYASAAALAFRFAGVPARYVEGYVAKPTSIRNGKSIGTETIIVPNEDGSEKKQDIAVREVRISDAGAHSWVEVYKEGWGWVPVEMTPGYDTEDDSEFTGKDNITPSATPTPQVSVTPTVPIDKDLDRDKNVDTTANNTAKKTVGYRDIVRFMMGALLSTIVLLLAIGIIMKIYRYIIFKQAESGKRTLILYRKVKYLLRMAGIPLQEDNYKLSALIVEDTFPQLGEREFIQFIETALKARFGYAPVTPKEEKDAYQYYHLLKITVYGKISVVKKILCSLYYI</sequence>
<dbReference type="SUPFAM" id="SSF54001">
    <property type="entry name" value="Cysteine proteinases"/>
    <property type="match status" value="1"/>
</dbReference>
<dbReference type="RefSeq" id="WP_185256718.1">
    <property type="nucleotide sequence ID" value="NZ_AP023368.1"/>
</dbReference>
<protein>
    <recommendedName>
        <fullName evidence="3">Transglutaminase-like domain-containing protein</fullName>
    </recommendedName>
</protein>
<keyword evidence="5" id="KW-1185">Reference proteome</keyword>
<feature type="transmembrane region" description="Helical" evidence="2">
    <location>
        <begin position="61"/>
        <end position="79"/>
    </location>
</feature>
<organism evidence="4 5">
    <name type="scientific">Anaerocolumna chitinilytica</name>
    <dbReference type="NCBI Taxonomy" id="1727145"/>
    <lineage>
        <taxon>Bacteria</taxon>
        <taxon>Bacillati</taxon>
        <taxon>Bacillota</taxon>
        <taxon>Clostridia</taxon>
        <taxon>Lachnospirales</taxon>
        <taxon>Lachnospiraceae</taxon>
        <taxon>Anaerocolumna</taxon>
    </lineage>
</organism>
<feature type="region of interest" description="Disordered" evidence="1">
    <location>
        <begin position="700"/>
        <end position="728"/>
    </location>
</feature>
<dbReference type="InterPro" id="IPR052901">
    <property type="entry name" value="Bact_TGase-like"/>
</dbReference>
<feature type="transmembrane region" description="Helical" evidence="2">
    <location>
        <begin position="195"/>
        <end position="217"/>
    </location>
</feature>
<evidence type="ECO:0000313" key="5">
    <source>
        <dbReference type="Proteomes" id="UP000515703"/>
    </source>
</evidence>
<feature type="domain" description="Transglutaminase-like" evidence="3">
    <location>
        <begin position="589"/>
        <end position="685"/>
    </location>
</feature>
<keyword evidence="2" id="KW-1133">Transmembrane helix</keyword>
<evidence type="ECO:0000256" key="1">
    <source>
        <dbReference type="SAM" id="MobiDB-lite"/>
    </source>
</evidence>
<feature type="transmembrane region" description="Helical" evidence="2">
    <location>
        <begin position="746"/>
        <end position="768"/>
    </location>
</feature>
<feature type="transmembrane region" description="Helical" evidence="2">
    <location>
        <begin position="86"/>
        <end position="104"/>
    </location>
</feature>
<dbReference type="PANTHER" id="PTHR42736:SF1">
    <property type="entry name" value="PROTEIN-GLUTAMINE GAMMA-GLUTAMYLTRANSFERASE"/>
    <property type="match status" value="1"/>
</dbReference>
<reference evidence="4 5" key="2">
    <citation type="submission" date="2020-08" db="EMBL/GenBank/DDBJ databases">
        <authorList>
            <person name="Ueki A."/>
            <person name="Tonouchi A."/>
        </authorList>
    </citation>
    <scope>NUCLEOTIDE SEQUENCE [LARGE SCALE GENOMIC DNA]</scope>
    <source>
        <strain evidence="4 5">CTTW</strain>
    </source>
</reference>
<feature type="transmembrane region" description="Helical" evidence="2">
    <location>
        <begin position="238"/>
        <end position="263"/>
    </location>
</feature>
<dbReference type="KEGG" id="acht:bsdcttw_41580"/>
<name>A0A7I8DTT3_9FIRM</name>
<keyword evidence="2" id="KW-0472">Membrane</keyword>
<dbReference type="Gene3D" id="3.10.620.30">
    <property type="match status" value="1"/>
</dbReference>
<evidence type="ECO:0000313" key="4">
    <source>
        <dbReference type="EMBL" id="BCK01118.1"/>
    </source>
</evidence>
<feature type="transmembrane region" description="Helical" evidence="2">
    <location>
        <begin position="143"/>
        <end position="164"/>
    </location>
</feature>
<dbReference type="EMBL" id="AP023368">
    <property type="protein sequence ID" value="BCK01118.1"/>
    <property type="molecule type" value="Genomic_DNA"/>
</dbReference>
<dbReference type="InterPro" id="IPR002931">
    <property type="entry name" value="Transglutaminase-like"/>
</dbReference>
<feature type="transmembrane region" description="Helical" evidence="2">
    <location>
        <begin position="171"/>
        <end position="189"/>
    </location>
</feature>
<reference evidence="4 5" key="1">
    <citation type="submission" date="2020-08" db="EMBL/GenBank/DDBJ databases">
        <title>Draft genome sequencing of an Anaerocolumna strain isolated from anoxic soil subjected to BSD treatment.</title>
        <authorList>
            <person name="Uek A."/>
            <person name="Tonouchi A."/>
        </authorList>
    </citation>
    <scope>NUCLEOTIDE SEQUENCE [LARGE SCALE GENOMIC DNA]</scope>
    <source>
        <strain evidence="4 5">CTTW</strain>
    </source>
</reference>
<evidence type="ECO:0000256" key="2">
    <source>
        <dbReference type="SAM" id="Phobius"/>
    </source>
</evidence>
<feature type="transmembrane region" description="Helical" evidence="2">
    <location>
        <begin position="30"/>
        <end position="55"/>
    </location>
</feature>
<dbReference type="InterPro" id="IPR038765">
    <property type="entry name" value="Papain-like_cys_pep_sf"/>
</dbReference>
<accession>A0A7I8DTT3</accession>
<evidence type="ECO:0000259" key="3">
    <source>
        <dbReference type="SMART" id="SM00460"/>
    </source>
</evidence>
<dbReference type="Proteomes" id="UP000515703">
    <property type="component" value="Chromosome"/>
</dbReference>
<feature type="compositionally biased region" description="Basic and acidic residues" evidence="1">
    <location>
        <begin position="719"/>
        <end position="728"/>
    </location>
</feature>
<dbReference type="AlphaFoldDB" id="A0A7I8DTT3"/>
<dbReference type="Pfam" id="PF01841">
    <property type="entry name" value="Transglut_core"/>
    <property type="match status" value="1"/>
</dbReference>
<gene>
    <name evidence="4" type="ORF">bsdcttw_41580</name>
</gene>